<feature type="chain" id="PRO_5005517499" evidence="2">
    <location>
        <begin position="20"/>
        <end position="185"/>
    </location>
</feature>
<sequence length="185" mass="20253">MKSALTCALLAILFLGSQCSFSEDGGVQDSGIETTTDLYERHYRNDSGLCGAQYRNSSAAEPVYNCTLRALPHIVNKTWEEIRLNLSKSIPEFVKLMCNFTVAMPEEFYLVYLGSDGNAYSEEDKESTSTDKDSKKGPSAEVKVTVDLITKVGEACTANITGWTTEASNTLEPTEALNLRPSPES</sequence>
<evidence type="ECO:0000256" key="2">
    <source>
        <dbReference type="SAM" id="SignalP"/>
    </source>
</evidence>
<name>A0A0K8RGT2_IXORI</name>
<organism evidence="3">
    <name type="scientific">Ixodes ricinus</name>
    <name type="common">Common tick</name>
    <name type="synonym">Acarus ricinus</name>
    <dbReference type="NCBI Taxonomy" id="34613"/>
    <lineage>
        <taxon>Eukaryota</taxon>
        <taxon>Metazoa</taxon>
        <taxon>Ecdysozoa</taxon>
        <taxon>Arthropoda</taxon>
        <taxon>Chelicerata</taxon>
        <taxon>Arachnida</taxon>
        <taxon>Acari</taxon>
        <taxon>Parasitiformes</taxon>
        <taxon>Ixodida</taxon>
        <taxon>Ixodoidea</taxon>
        <taxon>Ixodidae</taxon>
        <taxon>Ixodinae</taxon>
        <taxon>Ixodes</taxon>
    </lineage>
</organism>
<reference evidence="3" key="1">
    <citation type="submission" date="2012-12" db="EMBL/GenBank/DDBJ databases">
        <title>Identification and characterization of a phenylalanine ammonia-lyase gene family in Isatis indigotica Fort.</title>
        <authorList>
            <person name="Liu Q."/>
            <person name="Chen J."/>
            <person name="Zhou X."/>
            <person name="Di P."/>
            <person name="Xiao Y."/>
            <person name="Xuan H."/>
            <person name="Zhang L."/>
            <person name="Chen W."/>
        </authorList>
    </citation>
    <scope>NUCLEOTIDE SEQUENCE</scope>
    <source>
        <tissue evidence="3">Salivary gland</tissue>
    </source>
</reference>
<feature type="region of interest" description="Disordered" evidence="1">
    <location>
        <begin position="120"/>
        <end position="140"/>
    </location>
</feature>
<dbReference type="EMBL" id="GADI01003522">
    <property type="protein sequence ID" value="JAA70286.1"/>
    <property type="molecule type" value="mRNA"/>
</dbReference>
<feature type="signal peptide" evidence="2">
    <location>
        <begin position="1"/>
        <end position="19"/>
    </location>
</feature>
<protein>
    <submittedName>
        <fullName evidence="3">Putative isac anti-complement</fullName>
    </submittedName>
</protein>
<keyword evidence="2" id="KW-0732">Signal</keyword>
<evidence type="ECO:0000256" key="1">
    <source>
        <dbReference type="SAM" id="MobiDB-lite"/>
    </source>
</evidence>
<dbReference type="AlphaFoldDB" id="A0A0K8RGT2"/>
<feature type="compositionally biased region" description="Basic and acidic residues" evidence="1">
    <location>
        <begin position="126"/>
        <end position="138"/>
    </location>
</feature>
<proteinExistence type="evidence at transcript level"/>
<accession>A0A0K8RGT2</accession>
<evidence type="ECO:0000313" key="3">
    <source>
        <dbReference type="EMBL" id="JAA70286.1"/>
    </source>
</evidence>